<name>A0AAV4HA38_9GAST</name>
<keyword evidence="2" id="KW-1185">Reference proteome</keyword>
<evidence type="ECO:0000313" key="2">
    <source>
        <dbReference type="Proteomes" id="UP000762676"/>
    </source>
</evidence>
<dbReference type="Proteomes" id="UP000762676">
    <property type="component" value="Unassembled WGS sequence"/>
</dbReference>
<protein>
    <submittedName>
        <fullName evidence="1">Uncharacterized protein</fullName>
    </submittedName>
</protein>
<accession>A0AAV4HA38</accession>
<dbReference type="AlphaFoldDB" id="A0AAV4HA38"/>
<comment type="caution">
    <text evidence="1">The sequence shown here is derived from an EMBL/GenBank/DDBJ whole genome shotgun (WGS) entry which is preliminary data.</text>
</comment>
<dbReference type="EMBL" id="BMAT01005456">
    <property type="protein sequence ID" value="GFR93455.1"/>
    <property type="molecule type" value="Genomic_DNA"/>
</dbReference>
<proteinExistence type="predicted"/>
<organism evidence="1 2">
    <name type="scientific">Elysia marginata</name>
    <dbReference type="NCBI Taxonomy" id="1093978"/>
    <lineage>
        <taxon>Eukaryota</taxon>
        <taxon>Metazoa</taxon>
        <taxon>Spiralia</taxon>
        <taxon>Lophotrochozoa</taxon>
        <taxon>Mollusca</taxon>
        <taxon>Gastropoda</taxon>
        <taxon>Heterobranchia</taxon>
        <taxon>Euthyneura</taxon>
        <taxon>Panpulmonata</taxon>
        <taxon>Sacoglossa</taxon>
        <taxon>Placobranchoidea</taxon>
        <taxon>Plakobranchidae</taxon>
        <taxon>Elysia</taxon>
    </lineage>
</organism>
<gene>
    <name evidence="1" type="ORF">ElyMa_002643900</name>
</gene>
<evidence type="ECO:0000313" key="1">
    <source>
        <dbReference type="EMBL" id="GFR93455.1"/>
    </source>
</evidence>
<reference evidence="1 2" key="1">
    <citation type="journal article" date="2021" name="Elife">
        <title>Chloroplast acquisition without the gene transfer in kleptoplastic sea slugs, Plakobranchus ocellatus.</title>
        <authorList>
            <person name="Maeda T."/>
            <person name="Takahashi S."/>
            <person name="Yoshida T."/>
            <person name="Shimamura S."/>
            <person name="Takaki Y."/>
            <person name="Nagai Y."/>
            <person name="Toyoda A."/>
            <person name="Suzuki Y."/>
            <person name="Arimoto A."/>
            <person name="Ishii H."/>
            <person name="Satoh N."/>
            <person name="Nishiyama T."/>
            <person name="Hasebe M."/>
            <person name="Maruyama T."/>
            <person name="Minagawa J."/>
            <person name="Obokata J."/>
            <person name="Shigenobu S."/>
        </authorList>
    </citation>
    <scope>NUCLEOTIDE SEQUENCE [LARGE SCALE GENOMIC DNA]</scope>
</reference>
<sequence>MDTVRKVLVPDELWRLFRDEWFKVESVEDLAMTWRTVSHCLQSSRTVSHHALCPTRRVATFSKLIMRAASLQLSMRFKMSTDQFGTLTHKRAYYLEVHRALYMKVHPLHGKVFMLKSVQQSRHQRT</sequence>